<accession>A0A1L0AIP9</accession>
<organism evidence="1 2">
    <name type="scientific">Moritella viscosa</name>
    <dbReference type="NCBI Taxonomy" id="80854"/>
    <lineage>
        <taxon>Bacteria</taxon>
        <taxon>Pseudomonadati</taxon>
        <taxon>Pseudomonadota</taxon>
        <taxon>Gammaproteobacteria</taxon>
        <taxon>Alteromonadales</taxon>
        <taxon>Moritellaceae</taxon>
        <taxon>Moritella</taxon>
    </lineage>
</organism>
<dbReference type="OrthoDB" id="6400431at2"/>
<dbReference type="RefSeq" id="WP_075518513.1">
    <property type="nucleotide sequence ID" value="NZ_FPLD01000131.1"/>
</dbReference>
<gene>
    <name evidence="1" type="ORF">NVI5450_4418</name>
</gene>
<evidence type="ECO:0000313" key="1">
    <source>
        <dbReference type="EMBL" id="SGZ16903.1"/>
    </source>
</evidence>
<proteinExistence type="predicted"/>
<dbReference type="Proteomes" id="UP000183794">
    <property type="component" value="Unassembled WGS sequence"/>
</dbReference>
<dbReference type="EMBL" id="FPLD01000131">
    <property type="protein sequence ID" value="SGZ16903.1"/>
    <property type="molecule type" value="Genomic_DNA"/>
</dbReference>
<sequence>MIKANPTMNDVINELMFIAIAKPEKLSVSVRYIGHADALEVIAIDKAYFSGAQTPNTWSAHKLMDKTIYLDGLAAFKQVTSTYNELSNLIKNEVAA</sequence>
<reference evidence="1 2" key="1">
    <citation type="submission" date="2016-11" db="EMBL/GenBank/DDBJ databases">
        <authorList>
            <person name="Jaros S."/>
            <person name="Januszkiewicz K."/>
            <person name="Wedrychowicz H."/>
        </authorList>
    </citation>
    <scope>NUCLEOTIDE SEQUENCE [LARGE SCALE GENOMIC DNA]</scope>
    <source>
        <strain evidence="1">NVI 5450</strain>
    </source>
</reference>
<name>A0A1L0AIP9_9GAMM</name>
<evidence type="ECO:0000313" key="2">
    <source>
        <dbReference type="Proteomes" id="UP000183794"/>
    </source>
</evidence>
<dbReference type="AlphaFoldDB" id="A0A1L0AIP9"/>
<protein>
    <submittedName>
        <fullName evidence="1">Uncharacterized protein</fullName>
    </submittedName>
</protein>